<dbReference type="Gene3D" id="3.40.710.10">
    <property type="entry name" value="DD-peptidase/beta-lactamase superfamily"/>
    <property type="match status" value="1"/>
</dbReference>
<dbReference type="InterPro" id="IPR012338">
    <property type="entry name" value="Beta-lactam/transpept-like"/>
</dbReference>
<feature type="domain" description="Beta-lactamase-related" evidence="3">
    <location>
        <begin position="40"/>
        <end position="359"/>
    </location>
</feature>
<keyword evidence="2" id="KW-0732">Signal</keyword>
<evidence type="ECO:0000259" key="4">
    <source>
        <dbReference type="Pfam" id="PF11954"/>
    </source>
</evidence>
<dbReference type="AlphaFoldDB" id="A0A9P6PZU8"/>
<sequence>MRYSSTLLFAITLSAALSLAKGGLAAPRNPTKDDFRQWTDTIEKARTSVGVQGMSVAVVYKGETIYTQAFGKRNDKDPFTVETLTCIASLTKAFTAAAIGELVAEGKADWETPINEYFPHFKSKNPYLTAEINFVDLLSHRTGYPSLDVHWFHRNASRTELIKDLRYVEPVAPLRSRWIYNNVMYGVAGEASARLEGKAWEDVVRDRILIPAGMNSSGLSIKTMLTRPNHALPYGSKSFEAAQRMDNYQVVPDTHYMVDAPAGDIYSNVLDLAKWAKLMLRQGKLDGKQVLHKDTVESVTKRWFADENVVSGLGWFIQDYKGHHMVHHSGGWSGYYSYIAMFPNDDLAVVVLSNKENSEMVVRAPLFFAESIFDLPKTDGLLSTALVAADKIAHERSSIEALDQFFPPQVKNKPPTHKLRDFAGEWTHPYGTPVSVIVNSKGRLAIKMADYEGVLEHHHYDSFRHRLILTAGRLPLFLSFITGDDGSVDQLRITLNDKPLVYTRVVRS</sequence>
<comment type="caution">
    <text evidence="5">The sequence shown here is derived from an EMBL/GenBank/DDBJ whole genome shotgun (WGS) entry which is preliminary data.</text>
</comment>
<feature type="signal peptide" evidence="2">
    <location>
        <begin position="1"/>
        <end position="25"/>
    </location>
</feature>
<dbReference type="Proteomes" id="UP000807716">
    <property type="component" value="Unassembled WGS sequence"/>
</dbReference>
<feature type="chain" id="PRO_5040206451" description="Beta-lactamase" evidence="2">
    <location>
        <begin position="26"/>
        <end position="508"/>
    </location>
</feature>
<dbReference type="InterPro" id="IPR021860">
    <property type="entry name" value="Peptidase_S12_Pab87-rel_C"/>
</dbReference>
<evidence type="ECO:0000256" key="2">
    <source>
        <dbReference type="SAM" id="SignalP"/>
    </source>
</evidence>
<dbReference type="InterPro" id="IPR001466">
    <property type="entry name" value="Beta-lactam-related"/>
</dbReference>
<dbReference type="Pfam" id="PF11954">
    <property type="entry name" value="DUF3471"/>
    <property type="match status" value="1"/>
</dbReference>
<dbReference type="EMBL" id="JAAAJB010000411">
    <property type="protein sequence ID" value="KAG0256415.1"/>
    <property type="molecule type" value="Genomic_DNA"/>
</dbReference>
<evidence type="ECO:0000313" key="6">
    <source>
        <dbReference type="Proteomes" id="UP000807716"/>
    </source>
</evidence>
<keyword evidence="6" id="KW-1185">Reference proteome</keyword>
<proteinExistence type="inferred from homology"/>
<dbReference type="PANTHER" id="PTHR46825:SF15">
    <property type="entry name" value="BETA-LACTAMASE-RELATED DOMAIN-CONTAINING PROTEIN"/>
    <property type="match status" value="1"/>
</dbReference>
<name>A0A9P6PZU8_9FUNG</name>
<dbReference type="Pfam" id="PF00144">
    <property type="entry name" value="Beta-lactamase"/>
    <property type="match status" value="1"/>
</dbReference>
<reference evidence="5" key="1">
    <citation type="journal article" date="2020" name="Fungal Divers.">
        <title>Resolving the Mortierellaceae phylogeny through synthesis of multi-gene phylogenetics and phylogenomics.</title>
        <authorList>
            <person name="Vandepol N."/>
            <person name="Liber J."/>
            <person name="Desiro A."/>
            <person name="Na H."/>
            <person name="Kennedy M."/>
            <person name="Barry K."/>
            <person name="Grigoriev I.V."/>
            <person name="Miller A.N."/>
            <person name="O'Donnell K."/>
            <person name="Stajich J.E."/>
            <person name="Bonito G."/>
        </authorList>
    </citation>
    <scope>NUCLEOTIDE SEQUENCE</scope>
    <source>
        <strain evidence="5">BC1065</strain>
    </source>
</reference>
<dbReference type="InterPro" id="IPR050491">
    <property type="entry name" value="AmpC-like"/>
</dbReference>
<evidence type="ECO:0000313" key="5">
    <source>
        <dbReference type="EMBL" id="KAG0256415.1"/>
    </source>
</evidence>
<dbReference type="SUPFAM" id="SSF56601">
    <property type="entry name" value="beta-lactamase/transpeptidase-like"/>
    <property type="match status" value="1"/>
</dbReference>
<gene>
    <name evidence="5" type="ORF">DFQ27_005744</name>
</gene>
<dbReference type="OrthoDB" id="5946976at2759"/>
<evidence type="ECO:0000259" key="3">
    <source>
        <dbReference type="Pfam" id="PF00144"/>
    </source>
</evidence>
<dbReference type="Gene3D" id="2.40.128.600">
    <property type="match status" value="1"/>
</dbReference>
<accession>A0A9P6PZU8</accession>
<evidence type="ECO:0008006" key="7">
    <source>
        <dbReference type="Google" id="ProtNLM"/>
    </source>
</evidence>
<comment type="similarity">
    <text evidence="1">Belongs to the peptidase S12 family.</text>
</comment>
<feature type="domain" description="Peptidase S12 Pab87-related C-terminal" evidence="4">
    <location>
        <begin position="409"/>
        <end position="495"/>
    </location>
</feature>
<dbReference type="PANTHER" id="PTHR46825">
    <property type="entry name" value="D-ALANYL-D-ALANINE-CARBOXYPEPTIDASE/ENDOPEPTIDASE AMPH"/>
    <property type="match status" value="1"/>
</dbReference>
<evidence type="ECO:0000256" key="1">
    <source>
        <dbReference type="ARBA" id="ARBA00038215"/>
    </source>
</evidence>
<organism evidence="5 6">
    <name type="scientific">Actinomortierella ambigua</name>
    <dbReference type="NCBI Taxonomy" id="1343610"/>
    <lineage>
        <taxon>Eukaryota</taxon>
        <taxon>Fungi</taxon>
        <taxon>Fungi incertae sedis</taxon>
        <taxon>Mucoromycota</taxon>
        <taxon>Mortierellomycotina</taxon>
        <taxon>Mortierellomycetes</taxon>
        <taxon>Mortierellales</taxon>
        <taxon>Mortierellaceae</taxon>
        <taxon>Actinomortierella</taxon>
    </lineage>
</organism>
<protein>
    <recommendedName>
        <fullName evidence="7">Beta-lactamase</fullName>
    </recommendedName>
</protein>